<dbReference type="InterPro" id="IPR019557">
    <property type="entry name" value="AminoTfrase-like_pln_mobile"/>
</dbReference>
<keyword evidence="2" id="KW-0812">Transmembrane</keyword>
<feature type="region of interest" description="Disordered" evidence="1">
    <location>
        <begin position="193"/>
        <end position="216"/>
    </location>
</feature>
<dbReference type="EMBL" id="KI392068">
    <property type="protein sequence ID" value="ERN19544.1"/>
    <property type="molecule type" value="Genomic_DNA"/>
</dbReference>
<evidence type="ECO:0000256" key="1">
    <source>
        <dbReference type="SAM" id="MobiDB-lite"/>
    </source>
</evidence>
<dbReference type="Pfam" id="PF10536">
    <property type="entry name" value="PMD"/>
    <property type="match status" value="1"/>
</dbReference>
<feature type="domain" description="Aminotransferase-like plant mobile" evidence="3">
    <location>
        <begin position="1"/>
        <end position="119"/>
    </location>
</feature>
<accession>U5DAM2</accession>
<protein>
    <recommendedName>
        <fullName evidence="3">Aminotransferase-like plant mobile domain-containing protein</fullName>
    </recommendedName>
</protein>
<dbReference type="PANTHER" id="PTHR46033:SF1">
    <property type="entry name" value="PROTEIN MAIN-LIKE 2"/>
    <property type="match status" value="1"/>
</dbReference>
<evidence type="ECO:0000313" key="4">
    <source>
        <dbReference type="EMBL" id="ERN19544.1"/>
    </source>
</evidence>
<dbReference type="PANTHER" id="PTHR46033">
    <property type="entry name" value="PROTEIN MAIN-LIKE 2"/>
    <property type="match status" value="1"/>
</dbReference>
<dbReference type="Proteomes" id="UP000017836">
    <property type="component" value="Unassembled WGS sequence"/>
</dbReference>
<proteinExistence type="predicted"/>
<keyword evidence="5" id="KW-1185">Reference proteome</keyword>
<gene>
    <name evidence="4" type="ORF">AMTR_s00062p00071490</name>
</gene>
<dbReference type="AlphaFoldDB" id="U5DAM2"/>
<evidence type="ECO:0000256" key="2">
    <source>
        <dbReference type="SAM" id="Phobius"/>
    </source>
</evidence>
<feature type="transmembrane region" description="Helical" evidence="2">
    <location>
        <begin position="76"/>
        <end position="95"/>
    </location>
</feature>
<name>U5DAM2_AMBTC</name>
<keyword evidence="2" id="KW-0472">Membrane</keyword>
<dbReference type="Gramene" id="ERN19544">
    <property type="protein sequence ID" value="ERN19544"/>
    <property type="gene ID" value="AMTR_s00062p00071490"/>
</dbReference>
<keyword evidence="2" id="KW-1133">Transmembrane helix</keyword>
<sequence>MTSTLFDVYEILGLAVDGEPVTCRPINDLHKFKEDNLSIVPTRGNLTTIKHSLLQANFRGLPPDASPVKIVRYTRAYLLFLINVTIFANALVATVPTRYLQFCEDIEQASKYTWSATTLLKKLVFSSEDISVVIWNLYFKPDEAISDDRHEAFQTTMCITTLIFDDIAEPYMSYIVCRQFGAKQGIPINPLSVGKRSTRHGGQRDWRNINSNKIHH</sequence>
<evidence type="ECO:0000313" key="5">
    <source>
        <dbReference type="Proteomes" id="UP000017836"/>
    </source>
</evidence>
<dbReference type="HOGENOM" id="CLU_058703_1_0_1"/>
<organism evidence="4 5">
    <name type="scientific">Amborella trichopoda</name>
    <dbReference type="NCBI Taxonomy" id="13333"/>
    <lineage>
        <taxon>Eukaryota</taxon>
        <taxon>Viridiplantae</taxon>
        <taxon>Streptophyta</taxon>
        <taxon>Embryophyta</taxon>
        <taxon>Tracheophyta</taxon>
        <taxon>Spermatophyta</taxon>
        <taxon>Magnoliopsida</taxon>
        <taxon>Amborellales</taxon>
        <taxon>Amborellaceae</taxon>
        <taxon>Amborella</taxon>
    </lineage>
</organism>
<evidence type="ECO:0000259" key="3">
    <source>
        <dbReference type="Pfam" id="PF10536"/>
    </source>
</evidence>
<dbReference type="GO" id="GO:0010073">
    <property type="term" value="P:meristem maintenance"/>
    <property type="evidence" value="ECO:0007669"/>
    <property type="project" value="InterPro"/>
</dbReference>
<dbReference type="InterPro" id="IPR044824">
    <property type="entry name" value="MAIN-like"/>
</dbReference>
<reference evidence="5" key="1">
    <citation type="journal article" date="2013" name="Science">
        <title>The Amborella genome and the evolution of flowering plants.</title>
        <authorList>
            <consortium name="Amborella Genome Project"/>
        </authorList>
    </citation>
    <scope>NUCLEOTIDE SEQUENCE [LARGE SCALE GENOMIC DNA]</scope>
</reference>